<dbReference type="PANTHER" id="PTHR40392">
    <property type="entry name" value="2-PHOSPHO-L-LACTATE GUANYLYLTRANSFERASE"/>
    <property type="match status" value="1"/>
</dbReference>
<organism evidence="6 7">
    <name type="scientific">Amycolatopsis acididurans</name>
    <dbReference type="NCBI Taxonomy" id="2724524"/>
    <lineage>
        <taxon>Bacteria</taxon>
        <taxon>Bacillati</taxon>
        <taxon>Actinomycetota</taxon>
        <taxon>Actinomycetes</taxon>
        <taxon>Pseudonocardiales</taxon>
        <taxon>Pseudonocardiaceae</taxon>
        <taxon>Amycolatopsis</taxon>
    </lineage>
</organism>
<comment type="caution">
    <text evidence="6">The sequence shown here is derived from an EMBL/GenBank/DDBJ whole genome shotgun (WGS) entry which is preliminary data.</text>
</comment>
<gene>
    <name evidence="6" type="primary">cofC</name>
    <name evidence="5" type="synonym">fbiD</name>
    <name evidence="6" type="ORF">HFP15_25840</name>
</gene>
<keyword evidence="4 5" id="KW-0342">GTP-binding</keyword>
<evidence type="ECO:0000313" key="7">
    <source>
        <dbReference type="Proteomes" id="UP000715441"/>
    </source>
</evidence>
<dbReference type="Pfam" id="PF01983">
    <property type="entry name" value="CofC"/>
    <property type="match status" value="1"/>
</dbReference>
<evidence type="ECO:0000256" key="2">
    <source>
        <dbReference type="ARBA" id="ARBA00022695"/>
    </source>
</evidence>
<feature type="binding site" evidence="5">
    <location>
        <position position="156"/>
    </location>
    <ligand>
        <name>phosphoenolpyruvate</name>
        <dbReference type="ChEBI" id="CHEBI:58702"/>
    </ligand>
</feature>
<evidence type="ECO:0000256" key="1">
    <source>
        <dbReference type="ARBA" id="ARBA00022679"/>
    </source>
</evidence>
<sequence length="207" mass="21032">MPPVDLIVPLKPPHTGKSRLRGAVADRVHPALVLALAADTLAAAVPVVRRVLVVASDPAAVAGLAGLGADVVGDDGAPDLNAALRHGERLLRAEDAGSVIGALQADLPALRTDEFAAALAEAGDDRAFASDWEGTGTTLLLSAPGGALDPRFGPRSADAHRDSGAAPLRLAAPTLRRDVDTPADLAHARRLGLGERTAALLFQGCVA</sequence>
<dbReference type="Proteomes" id="UP000715441">
    <property type="component" value="Unassembled WGS sequence"/>
</dbReference>
<dbReference type="PANTHER" id="PTHR40392:SF1">
    <property type="entry name" value="2-PHOSPHO-L-LACTATE GUANYLYLTRANSFERASE"/>
    <property type="match status" value="1"/>
</dbReference>
<comment type="pathway">
    <text evidence="5">Cofactor biosynthesis; coenzyme F420 biosynthesis.</text>
</comment>
<evidence type="ECO:0000256" key="5">
    <source>
        <dbReference type="HAMAP-Rule" id="MF_02114"/>
    </source>
</evidence>
<dbReference type="GO" id="GO:0043814">
    <property type="term" value="F:phospholactate guanylyltransferase activity"/>
    <property type="evidence" value="ECO:0007669"/>
    <property type="project" value="UniProtKB-EC"/>
</dbReference>
<feature type="binding site" evidence="5">
    <location>
        <position position="137"/>
    </location>
    <ligand>
        <name>phosphoenolpyruvate</name>
        <dbReference type="ChEBI" id="CHEBI:58702"/>
    </ligand>
</feature>
<dbReference type="SUPFAM" id="SSF53448">
    <property type="entry name" value="Nucleotide-diphospho-sugar transferases"/>
    <property type="match status" value="1"/>
</dbReference>
<keyword evidence="2 5" id="KW-0548">Nucleotidyltransferase</keyword>
<dbReference type="EMBL" id="JAAXLS010000021">
    <property type="protein sequence ID" value="NKQ56304.1"/>
    <property type="molecule type" value="Genomic_DNA"/>
</dbReference>
<dbReference type="RefSeq" id="WP_168519340.1">
    <property type="nucleotide sequence ID" value="NZ_JAAXLS010000021.1"/>
</dbReference>
<evidence type="ECO:0000313" key="6">
    <source>
        <dbReference type="EMBL" id="NKQ56304.1"/>
    </source>
</evidence>
<evidence type="ECO:0000256" key="4">
    <source>
        <dbReference type="ARBA" id="ARBA00023134"/>
    </source>
</evidence>
<proteinExistence type="inferred from homology"/>
<dbReference type="HAMAP" id="MF_02114">
    <property type="entry name" value="CofC"/>
    <property type="match status" value="1"/>
</dbReference>
<dbReference type="NCBIfam" id="TIGR03552">
    <property type="entry name" value="F420_cofC"/>
    <property type="match status" value="1"/>
</dbReference>
<dbReference type="InterPro" id="IPR002835">
    <property type="entry name" value="CofC"/>
</dbReference>
<keyword evidence="3 5" id="KW-0547">Nucleotide-binding</keyword>
<name>A0ABX1JBN3_9PSEU</name>
<feature type="binding site" evidence="5">
    <location>
        <position position="153"/>
    </location>
    <ligand>
        <name>phosphoenolpyruvate</name>
        <dbReference type="ChEBI" id="CHEBI:58702"/>
    </ligand>
</feature>
<reference evidence="6 7" key="1">
    <citation type="submission" date="2020-04" db="EMBL/GenBank/DDBJ databases">
        <title>Novel species.</title>
        <authorList>
            <person name="Teo W.F.A."/>
            <person name="Lipun K."/>
            <person name="Srisuk N."/>
            <person name="Duangmal K."/>
        </authorList>
    </citation>
    <scope>NUCLEOTIDE SEQUENCE [LARGE SCALE GENOMIC DNA]</scope>
    <source>
        <strain evidence="6 7">K13G38</strain>
    </source>
</reference>
<dbReference type="Gene3D" id="3.90.550.10">
    <property type="entry name" value="Spore Coat Polysaccharide Biosynthesis Protein SpsA, Chain A"/>
    <property type="match status" value="1"/>
</dbReference>
<accession>A0ABX1JBN3</accession>
<keyword evidence="1 5" id="KW-0808">Transferase</keyword>
<comment type="function">
    <text evidence="5">Guanylyltransferase that catalyzes the activation of phosphoenolpyruvate (PEP) as enolpyruvoyl-2-diphospho-5'-guanosine, via the condensation of PEP with GTP. It is involved in the biosynthesis of coenzyme F420, a hydride carrier cofactor.</text>
</comment>
<dbReference type="InterPro" id="IPR029044">
    <property type="entry name" value="Nucleotide-diphossugar_trans"/>
</dbReference>
<comment type="similarity">
    <text evidence="5">Belongs to the CofC family.</text>
</comment>
<dbReference type="EC" id="2.7.7.105" evidence="5"/>
<comment type="catalytic activity">
    <reaction evidence="5">
        <text>phosphoenolpyruvate + GTP + H(+) = enolpyruvoyl-2-diphospho-5'-guanosine + diphosphate</text>
        <dbReference type="Rhea" id="RHEA:30519"/>
        <dbReference type="ChEBI" id="CHEBI:15378"/>
        <dbReference type="ChEBI" id="CHEBI:33019"/>
        <dbReference type="ChEBI" id="CHEBI:37565"/>
        <dbReference type="ChEBI" id="CHEBI:58702"/>
        <dbReference type="ChEBI" id="CHEBI:143701"/>
        <dbReference type="EC" id="2.7.7.105"/>
    </reaction>
</comment>
<keyword evidence="7" id="KW-1185">Reference proteome</keyword>
<protein>
    <recommendedName>
        <fullName evidence="5">Phosphoenolpyruvate guanylyltransferase</fullName>
        <shortName evidence="5">PEP guanylyltransferase</shortName>
        <ecNumber evidence="5">2.7.7.105</ecNumber>
    </recommendedName>
</protein>
<evidence type="ECO:0000256" key="3">
    <source>
        <dbReference type="ARBA" id="ARBA00022741"/>
    </source>
</evidence>